<reference evidence="12" key="1">
    <citation type="journal article" date="2019" name="Int. J. Syst. Evol. Microbiol.">
        <title>The Global Catalogue of Microorganisms (GCM) 10K type strain sequencing project: providing services to taxonomists for standard genome sequencing and annotation.</title>
        <authorList>
            <consortium name="The Broad Institute Genomics Platform"/>
            <consortium name="The Broad Institute Genome Sequencing Center for Infectious Disease"/>
            <person name="Wu L."/>
            <person name="Ma J."/>
        </authorList>
    </citation>
    <scope>NUCLEOTIDE SEQUENCE [LARGE SCALE GENOMIC DNA]</scope>
    <source>
        <strain evidence="12">CGMCC 1.19062</strain>
    </source>
</reference>
<dbReference type="Pfam" id="PF00490">
    <property type="entry name" value="ALAD"/>
    <property type="match status" value="1"/>
</dbReference>
<dbReference type="EC" id="4.2.1.24" evidence="3 9"/>
<protein>
    <recommendedName>
        <fullName evidence="4 9">Delta-aminolevulinic acid dehydratase</fullName>
        <ecNumber evidence="3 9">4.2.1.24</ecNumber>
    </recommendedName>
</protein>
<gene>
    <name evidence="11" type="primary">hemB</name>
    <name evidence="11" type="ORF">ACFSM5_05855</name>
</gene>
<evidence type="ECO:0000256" key="7">
    <source>
        <dbReference type="ARBA" id="ARBA00023244"/>
    </source>
</evidence>
<dbReference type="GO" id="GO:0004655">
    <property type="term" value="F:porphobilinogen synthase activity"/>
    <property type="evidence" value="ECO:0007669"/>
    <property type="project" value="UniProtKB-EC"/>
</dbReference>
<evidence type="ECO:0000256" key="10">
    <source>
        <dbReference type="RuleBase" id="RU004161"/>
    </source>
</evidence>
<keyword evidence="12" id="KW-1185">Reference proteome</keyword>
<dbReference type="EMBL" id="JBHUIP010000004">
    <property type="protein sequence ID" value="MFD2262406.1"/>
    <property type="molecule type" value="Genomic_DNA"/>
</dbReference>
<evidence type="ECO:0000256" key="9">
    <source>
        <dbReference type="RuleBase" id="RU000515"/>
    </source>
</evidence>
<evidence type="ECO:0000256" key="6">
    <source>
        <dbReference type="ARBA" id="ARBA00023239"/>
    </source>
</evidence>
<dbReference type="InterPro" id="IPR001731">
    <property type="entry name" value="ALAD"/>
</dbReference>
<name>A0ABW5DPG6_9PROT</name>
<organism evidence="11 12">
    <name type="scientific">Lacibacterium aquatile</name>
    <dbReference type="NCBI Taxonomy" id="1168082"/>
    <lineage>
        <taxon>Bacteria</taxon>
        <taxon>Pseudomonadati</taxon>
        <taxon>Pseudomonadota</taxon>
        <taxon>Alphaproteobacteria</taxon>
        <taxon>Rhodospirillales</taxon>
        <taxon>Rhodospirillaceae</taxon>
    </lineage>
</organism>
<dbReference type="SMART" id="SM01004">
    <property type="entry name" value="ALAD"/>
    <property type="match status" value="1"/>
</dbReference>
<dbReference type="NCBIfam" id="NF006762">
    <property type="entry name" value="PRK09283.1"/>
    <property type="match status" value="1"/>
</dbReference>
<dbReference type="PRINTS" id="PR00144">
    <property type="entry name" value="DALDHYDRTASE"/>
</dbReference>
<evidence type="ECO:0000256" key="1">
    <source>
        <dbReference type="ARBA" id="ARBA00004694"/>
    </source>
</evidence>
<keyword evidence="6 9" id="KW-0456">Lyase</keyword>
<sequence length="337" mass="36751">MSRPQSFPLAPFPYSRPRRTRMQPWSRNLVRENRLSPHDLIWPVFIVEGTDRAVPINAMPGQSRLSIDLLVKAAEKCRDLGIPAMALFPFVEPDKKSEAAEEAWNPDALMQRAIRAVKAAVPEVGLICDVALDPYTTHGHDGLLVDDEIDNDESIDALVKMALAQAEAGADVVAPSDMMDGRIGEIREALEDDGHVNTLILSYAAKFASGFYGPFREALGVVGNYGPQGKSTYQMDAGNGDEALREVAADLEEGADWVMVKPGLPYLDVCRRVKDAFGVPTFAYHVSGEYSMVKAAAAAGYIDGDRVMMESLLCFKRAGCDGILTYAAIEIAEKLRG</sequence>
<proteinExistence type="inferred from homology"/>
<comment type="similarity">
    <text evidence="2 10">Belongs to the ALAD family.</text>
</comment>
<keyword evidence="5" id="KW-0350">Heme biosynthesis</keyword>
<evidence type="ECO:0000256" key="3">
    <source>
        <dbReference type="ARBA" id="ARBA00012053"/>
    </source>
</evidence>
<comment type="catalytic activity">
    <reaction evidence="8 9">
        <text>2 5-aminolevulinate = porphobilinogen + 2 H2O + H(+)</text>
        <dbReference type="Rhea" id="RHEA:24064"/>
        <dbReference type="ChEBI" id="CHEBI:15377"/>
        <dbReference type="ChEBI" id="CHEBI:15378"/>
        <dbReference type="ChEBI" id="CHEBI:58126"/>
        <dbReference type="ChEBI" id="CHEBI:356416"/>
        <dbReference type="EC" id="4.2.1.24"/>
    </reaction>
</comment>
<dbReference type="RefSeq" id="WP_379875361.1">
    <property type="nucleotide sequence ID" value="NZ_JBHUIP010000004.1"/>
</dbReference>
<keyword evidence="7 9" id="KW-0627">Porphyrin biosynthesis</keyword>
<dbReference type="CDD" id="cd04823">
    <property type="entry name" value="ALAD_PBGS_aspartate_rich"/>
    <property type="match status" value="1"/>
</dbReference>
<dbReference type="PIRSF" id="PIRSF001415">
    <property type="entry name" value="Porphbilin_synth"/>
    <property type="match status" value="1"/>
</dbReference>
<accession>A0ABW5DPG6</accession>
<dbReference type="PANTHER" id="PTHR11458:SF0">
    <property type="entry name" value="DELTA-AMINOLEVULINIC ACID DEHYDRATASE"/>
    <property type="match status" value="1"/>
</dbReference>
<comment type="subunit">
    <text evidence="9">Homooctamer.</text>
</comment>
<evidence type="ECO:0000313" key="12">
    <source>
        <dbReference type="Proteomes" id="UP001597295"/>
    </source>
</evidence>
<dbReference type="Gene3D" id="3.20.20.70">
    <property type="entry name" value="Aldolase class I"/>
    <property type="match status" value="1"/>
</dbReference>
<evidence type="ECO:0000256" key="4">
    <source>
        <dbReference type="ARBA" id="ARBA00020771"/>
    </source>
</evidence>
<evidence type="ECO:0000256" key="5">
    <source>
        <dbReference type="ARBA" id="ARBA00023133"/>
    </source>
</evidence>
<dbReference type="InterPro" id="IPR030656">
    <property type="entry name" value="ALAD_AS"/>
</dbReference>
<evidence type="ECO:0000313" key="11">
    <source>
        <dbReference type="EMBL" id="MFD2262406.1"/>
    </source>
</evidence>
<dbReference type="InterPro" id="IPR013785">
    <property type="entry name" value="Aldolase_TIM"/>
</dbReference>
<evidence type="ECO:0000256" key="2">
    <source>
        <dbReference type="ARBA" id="ARBA00008055"/>
    </source>
</evidence>
<evidence type="ECO:0000256" key="8">
    <source>
        <dbReference type="ARBA" id="ARBA00047651"/>
    </source>
</evidence>
<dbReference type="Proteomes" id="UP001597295">
    <property type="component" value="Unassembled WGS sequence"/>
</dbReference>
<dbReference type="SUPFAM" id="SSF51569">
    <property type="entry name" value="Aldolase"/>
    <property type="match status" value="1"/>
</dbReference>
<comment type="caution">
    <text evidence="11">The sequence shown here is derived from an EMBL/GenBank/DDBJ whole genome shotgun (WGS) entry which is preliminary data.</text>
</comment>
<dbReference type="PROSITE" id="PS00169">
    <property type="entry name" value="D_ALA_DEHYDRATASE"/>
    <property type="match status" value="1"/>
</dbReference>
<dbReference type="PANTHER" id="PTHR11458">
    <property type="entry name" value="DELTA-AMINOLEVULINIC ACID DEHYDRATASE"/>
    <property type="match status" value="1"/>
</dbReference>
<comment type="pathway">
    <text evidence="1">Porphyrin-containing compound metabolism; protoporphyrin-IX biosynthesis; coproporphyrinogen-III from 5-aminolevulinate: step 1/4.</text>
</comment>